<dbReference type="GeneID" id="18911555"/>
<name>K5VUI1_PHACS</name>
<dbReference type="OrthoDB" id="2756573at2759"/>
<dbReference type="AlphaFoldDB" id="K5VUI1"/>
<accession>K5VUI1</accession>
<evidence type="ECO:0000256" key="1">
    <source>
        <dbReference type="SAM" id="Phobius"/>
    </source>
</evidence>
<keyword evidence="1" id="KW-1133">Transmembrane helix</keyword>
<keyword evidence="1" id="KW-0472">Membrane</keyword>
<dbReference type="EMBL" id="JH930479">
    <property type="protein sequence ID" value="EKM50244.1"/>
    <property type="molecule type" value="Genomic_DNA"/>
</dbReference>
<feature type="transmembrane region" description="Helical" evidence="1">
    <location>
        <begin position="18"/>
        <end position="36"/>
    </location>
</feature>
<dbReference type="HOGENOM" id="CLU_053360_2_0_1"/>
<dbReference type="InParanoid" id="K5VUI1"/>
<evidence type="ECO:0000313" key="3">
    <source>
        <dbReference type="Proteomes" id="UP000008370"/>
    </source>
</evidence>
<feature type="transmembrane region" description="Helical" evidence="1">
    <location>
        <begin position="74"/>
        <end position="96"/>
    </location>
</feature>
<protein>
    <submittedName>
        <fullName evidence="2">Uncharacterized protein</fullName>
    </submittedName>
</protein>
<gene>
    <name evidence="2" type="ORF">PHACADRAFT_201084</name>
</gene>
<evidence type="ECO:0000313" key="2">
    <source>
        <dbReference type="EMBL" id="EKM50244.1"/>
    </source>
</evidence>
<feature type="transmembrane region" description="Helical" evidence="1">
    <location>
        <begin position="117"/>
        <end position="138"/>
    </location>
</feature>
<dbReference type="KEGG" id="pco:PHACADRAFT_201084"/>
<proteinExistence type="predicted"/>
<keyword evidence="3" id="KW-1185">Reference proteome</keyword>
<organism evidence="2 3">
    <name type="scientific">Phanerochaete carnosa (strain HHB-10118-sp)</name>
    <name type="common">White-rot fungus</name>
    <name type="synonym">Peniophora carnosa</name>
    <dbReference type="NCBI Taxonomy" id="650164"/>
    <lineage>
        <taxon>Eukaryota</taxon>
        <taxon>Fungi</taxon>
        <taxon>Dikarya</taxon>
        <taxon>Basidiomycota</taxon>
        <taxon>Agaricomycotina</taxon>
        <taxon>Agaricomycetes</taxon>
        <taxon>Polyporales</taxon>
        <taxon>Phanerochaetaceae</taxon>
        <taxon>Phanerochaete</taxon>
    </lineage>
</organism>
<keyword evidence="1" id="KW-0812">Transmembrane</keyword>
<dbReference type="RefSeq" id="XP_007401431.1">
    <property type="nucleotide sequence ID" value="XM_007401369.1"/>
</dbReference>
<sequence length="238" mass="26638">MPVFSALRVFAIWDRSRVWSIVVFALSMVAFVTNIYDAAVTKYGFFTDPLVGKTCINDPLFSAQQTDRVMISTFLVYTTRASLILADIIMIVLTWIKTFGQWRETRRLNMKVPLTRCLLRDGTIYFMALLAINITQILTYNFSTNISLVGTLKTTLPSVLINRFIINLRAAGSEPPDHSLRISDQQQGQSIPQLRRHTDRLGNIVGTLQDVWGDEPCDEDADAAVVGGEGHHEIGAEA</sequence>
<dbReference type="Proteomes" id="UP000008370">
    <property type="component" value="Unassembled WGS sequence"/>
</dbReference>
<reference evidence="2 3" key="1">
    <citation type="journal article" date="2012" name="BMC Genomics">
        <title>Comparative genomics of the white-rot fungi, Phanerochaete carnosa and P. chrysosporium, to elucidate the genetic basis of the distinct wood types they colonize.</title>
        <authorList>
            <person name="Suzuki H."/>
            <person name="MacDonald J."/>
            <person name="Syed K."/>
            <person name="Salamov A."/>
            <person name="Hori C."/>
            <person name="Aerts A."/>
            <person name="Henrissat B."/>
            <person name="Wiebenga A."/>
            <person name="vanKuyk P.A."/>
            <person name="Barry K."/>
            <person name="Lindquist E."/>
            <person name="LaButti K."/>
            <person name="Lapidus A."/>
            <person name="Lucas S."/>
            <person name="Coutinho P."/>
            <person name="Gong Y."/>
            <person name="Samejima M."/>
            <person name="Mahadevan R."/>
            <person name="Abou-Zaid M."/>
            <person name="de Vries R.P."/>
            <person name="Igarashi K."/>
            <person name="Yadav J.S."/>
            <person name="Grigoriev I.V."/>
            <person name="Master E.R."/>
        </authorList>
    </citation>
    <scope>NUCLEOTIDE SEQUENCE [LARGE SCALE GENOMIC DNA]</scope>
    <source>
        <strain evidence="2 3">HHB-10118-sp</strain>
    </source>
</reference>